<evidence type="ECO:0000256" key="2">
    <source>
        <dbReference type="ARBA" id="ARBA00023004"/>
    </source>
</evidence>
<dbReference type="GO" id="GO:0010468">
    <property type="term" value="P:regulation of gene expression"/>
    <property type="evidence" value="ECO:0007669"/>
    <property type="project" value="TreeGrafter"/>
</dbReference>
<name>C1DZP9_MICCC</name>
<dbReference type="GO" id="GO:0000785">
    <property type="term" value="C:chromatin"/>
    <property type="evidence" value="ECO:0007669"/>
    <property type="project" value="TreeGrafter"/>
</dbReference>
<dbReference type="SUPFAM" id="SSF51197">
    <property type="entry name" value="Clavaminate synthase-like"/>
    <property type="match status" value="1"/>
</dbReference>
<evidence type="ECO:0000256" key="3">
    <source>
        <dbReference type="SAM" id="MobiDB-lite"/>
    </source>
</evidence>
<organism evidence="6 7">
    <name type="scientific">Micromonas commoda (strain RCC299 / NOUM17 / CCMP2709)</name>
    <name type="common">Picoplanktonic green alga</name>
    <dbReference type="NCBI Taxonomy" id="296587"/>
    <lineage>
        <taxon>Eukaryota</taxon>
        <taxon>Viridiplantae</taxon>
        <taxon>Chlorophyta</taxon>
        <taxon>Mamiellophyceae</taxon>
        <taxon>Mamiellales</taxon>
        <taxon>Mamiellaceae</taxon>
        <taxon>Micromonas</taxon>
    </lineage>
</organism>
<dbReference type="KEGG" id="mis:MICPUN_56462"/>
<dbReference type="InterPro" id="IPR004198">
    <property type="entry name" value="Znf_C5HC2"/>
</dbReference>
<dbReference type="GO" id="GO:0141052">
    <property type="term" value="F:histone H3 demethylase activity"/>
    <property type="evidence" value="ECO:0007669"/>
    <property type="project" value="UniProtKB-ARBA"/>
</dbReference>
<evidence type="ECO:0000259" key="4">
    <source>
        <dbReference type="PROSITE" id="PS51183"/>
    </source>
</evidence>
<dbReference type="Pfam" id="PF02375">
    <property type="entry name" value="JmjN"/>
    <property type="match status" value="1"/>
</dbReference>
<keyword evidence="2" id="KW-0408">Iron</keyword>
<dbReference type="Proteomes" id="UP000002009">
    <property type="component" value="Chromosome 2"/>
</dbReference>
<feature type="compositionally biased region" description="Low complexity" evidence="3">
    <location>
        <begin position="16"/>
        <end position="30"/>
    </location>
</feature>
<keyword evidence="1" id="KW-0479">Metal-binding</keyword>
<dbReference type="GO" id="GO:0046872">
    <property type="term" value="F:metal ion binding"/>
    <property type="evidence" value="ECO:0007669"/>
    <property type="project" value="UniProtKB-KW"/>
</dbReference>
<dbReference type="eggNOG" id="KOG1246">
    <property type="taxonomic scope" value="Eukaryota"/>
</dbReference>
<accession>C1DZP9</accession>
<dbReference type="Gene3D" id="2.60.120.650">
    <property type="entry name" value="Cupin"/>
    <property type="match status" value="2"/>
</dbReference>
<feature type="compositionally biased region" description="Pro residues" evidence="3">
    <location>
        <begin position="173"/>
        <end position="187"/>
    </location>
</feature>
<feature type="region of interest" description="Disordered" evidence="3">
    <location>
        <begin position="356"/>
        <end position="446"/>
    </location>
</feature>
<dbReference type="SMART" id="SM00545">
    <property type="entry name" value="JmjN"/>
    <property type="match status" value="1"/>
</dbReference>
<dbReference type="STRING" id="296587.C1DZP9"/>
<dbReference type="PROSITE" id="PS51183">
    <property type="entry name" value="JMJN"/>
    <property type="match status" value="1"/>
</dbReference>
<evidence type="ECO:0000259" key="5">
    <source>
        <dbReference type="PROSITE" id="PS51184"/>
    </source>
</evidence>
<dbReference type="SMART" id="SM00558">
    <property type="entry name" value="JmjC"/>
    <property type="match status" value="1"/>
</dbReference>
<feature type="compositionally biased region" description="Basic and acidic residues" evidence="3">
    <location>
        <begin position="162"/>
        <end position="172"/>
    </location>
</feature>
<feature type="compositionally biased region" description="Basic and acidic residues" evidence="3">
    <location>
        <begin position="82"/>
        <end position="111"/>
    </location>
</feature>
<dbReference type="InterPro" id="IPR003347">
    <property type="entry name" value="JmjC_dom"/>
</dbReference>
<sequence length="856" mass="93128">MDAKNVESGVAKVVGAPEASPVAAHAPADATKLVTPGSSSRRPSRAAAANAKEILSGKRERELFDPDEARREAAAKRAAAAAERERAEEEMIARWKEEDRLKAEAAREKAVAEGTAGAEDGAEEGADGDTDTAPNGAPEDGSAPSTSTLAGRSKRGATATAADRRPTGRREIPLPPPPPEPTQPYTPPLTHIGDSSEGPSAPSSWPVFGCDACDYNRHGCYACLMGPPVRSAYKPDDAHHYDVPSVPVYHPTEEEWANDPLEYINKIRPEAERYGVCNIVCPPSWQPEFRLPNKDELRFRTRIQAVNELQDRPAGPSKRARENAARARAALEAAGIDPATFPPGFLLGGGAGGGGRMGGNSGRMGGNGGRMGGGGGQKAAPAPDTPPGSAVDDDERANERAKSSEPASKEATPGPGDSNPNNPTNPAVANKKKKPPPGPSAEAEEKKAEAILAQYGFTSGERHTVKTLERYSDYFKRKYFSRPGGVPADATIRDLEGEFWRLVESPAGRSVEVIYGADIATMEVGSGLTNKDDPCDDNPDQLKYAASPWNVCNMPYNPSSCLKHVEATTGITVPWLYFGMTLSTFCWHVEDHHFYSVNYHHFGDPKVWYSIPAAYSEKFEEVMRRRLPHLFNAQPDLLHSLVTILSPKVLRDEGIPVYRAEQHPRSYIITFPYAYHAGFNTGFNCAEAVNFAPVDWLPYGAVATEQYVRDRRYQSVAHDQLLATLCDACEERPSHCATVAAVMRERVEREKERRAAAVPSRVGNSVRMAGTDEAPDLFERDCHKCQADLNWAGVRCECKPKRLYCLRCVKECGCGPHRSTMFYRHTGEELDAKCARLEELAREAGGVADRAVAQVR</sequence>
<feature type="domain" description="JmjC" evidence="5">
    <location>
        <begin position="543"/>
        <end position="708"/>
    </location>
</feature>
<dbReference type="EMBL" id="CP001323">
    <property type="protein sequence ID" value="ACO61157.1"/>
    <property type="molecule type" value="Genomic_DNA"/>
</dbReference>
<feature type="domain" description="JmjN" evidence="4">
    <location>
        <begin position="246"/>
        <end position="288"/>
    </location>
</feature>
<dbReference type="GO" id="GO:0005634">
    <property type="term" value="C:nucleus"/>
    <property type="evidence" value="ECO:0007669"/>
    <property type="project" value="TreeGrafter"/>
</dbReference>
<dbReference type="Pfam" id="PF02373">
    <property type="entry name" value="JmjC"/>
    <property type="match status" value="1"/>
</dbReference>
<dbReference type="PANTHER" id="PTHR10694:SF33">
    <property type="entry name" value="LYSINE-SPECIFIC DEMETHYLASE 5"/>
    <property type="match status" value="1"/>
</dbReference>
<evidence type="ECO:0000313" key="6">
    <source>
        <dbReference type="EMBL" id="ACO61157.1"/>
    </source>
</evidence>
<dbReference type="InParanoid" id="C1DZP9"/>
<evidence type="ECO:0000256" key="1">
    <source>
        <dbReference type="ARBA" id="ARBA00022723"/>
    </source>
</evidence>
<dbReference type="OrthoDB" id="1678912at2759"/>
<feature type="region of interest" description="Disordered" evidence="3">
    <location>
        <begin position="16"/>
        <end position="201"/>
    </location>
</feature>
<feature type="compositionally biased region" description="Gly residues" evidence="3">
    <location>
        <begin position="356"/>
        <end position="377"/>
    </location>
</feature>
<reference evidence="6 7" key="1">
    <citation type="journal article" date="2009" name="Science">
        <title>Green evolution and dynamic adaptations revealed by genomes of the marine picoeukaryotes Micromonas.</title>
        <authorList>
            <person name="Worden A.Z."/>
            <person name="Lee J.H."/>
            <person name="Mock T."/>
            <person name="Rouze P."/>
            <person name="Simmons M.P."/>
            <person name="Aerts A.L."/>
            <person name="Allen A.E."/>
            <person name="Cuvelier M.L."/>
            <person name="Derelle E."/>
            <person name="Everett M.V."/>
            <person name="Foulon E."/>
            <person name="Grimwood J."/>
            <person name="Gundlach H."/>
            <person name="Henrissat B."/>
            <person name="Napoli C."/>
            <person name="McDonald S.M."/>
            <person name="Parker M.S."/>
            <person name="Rombauts S."/>
            <person name="Salamov A."/>
            <person name="Von Dassow P."/>
            <person name="Badger J.H."/>
            <person name="Coutinho P.M."/>
            <person name="Demir E."/>
            <person name="Dubchak I."/>
            <person name="Gentemann C."/>
            <person name="Eikrem W."/>
            <person name="Gready J.E."/>
            <person name="John U."/>
            <person name="Lanier W."/>
            <person name="Lindquist E.A."/>
            <person name="Lucas S."/>
            <person name="Mayer K.F."/>
            <person name="Moreau H."/>
            <person name="Not F."/>
            <person name="Otillar R."/>
            <person name="Panaud O."/>
            <person name="Pangilinan J."/>
            <person name="Paulsen I."/>
            <person name="Piegu B."/>
            <person name="Poliakov A."/>
            <person name="Robbens S."/>
            <person name="Schmutz J."/>
            <person name="Toulza E."/>
            <person name="Wyss T."/>
            <person name="Zelensky A."/>
            <person name="Zhou K."/>
            <person name="Armbrust E.V."/>
            <person name="Bhattacharya D."/>
            <person name="Goodenough U.W."/>
            <person name="Van de Peer Y."/>
            <person name="Grigoriev I.V."/>
        </authorList>
    </citation>
    <scope>NUCLEOTIDE SEQUENCE [LARGE SCALE GENOMIC DNA]</scope>
    <source>
        <strain evidence="7">RCC299 / NOUM17</strain>
    </source>
</reference>
<dbReference type="AlphaFoldDB" id="C1DZP9"/>
<dbReference type="PANTHER" id="PTHR10694">
    <property type="entry name" value="LYSINE-SPECIFIC DEMETHYLASE"/>
    <property type="match status" value="1"/>
</dbReference>
<feature type="compositionally biased region" description="Low complexity" evidence="3">
    <location>
        <begin position="38"/>
        <end position="49"/>
    </location>
</feature>
<dbReference type="PROSITE" id="PS51184">
    <property type="entry name" value="JMJC"/>
    <property type="match status" value="1"/>
</dbReference>
<dbReference type="RefSeq" id="XP_002499899.1">
    <property type="nucleotide sequence ID" value="XM_002499853.1"/>
</dbReference>
<protein>
    <submittedName>
        <fullName evidence="6">JmjN/JmjC protein</fullName>
    </submittedName>
</protein>
<feature type="compositionally biased region" description="Low complexity" evidence="3">
    <location>
        <begin position="419"/>
        <end position="429"/>
    </location>
</feature>
<feature type="compositionally biased region" description="Acidic residues" evidence="3">
    <location>
        <begin position="120"/>
        <end position="130"/>
    </location>
</feature>
<gene>
    <name evidence="6" type="ORF">MICPUN_56462</name>
</gene>
<feature type="compositionally biased region" description="Basic and acidic residues" evidence="3">
    <location>
        <begin position="55"/>
        <end position="75"/>
    </location>
</feature>
<evidence type="ECO:0000313" key="7">
    <source>
        <dbReference type="Proteomes" id="UP000002009"/>
    </source>
</evidence>
<proteinExistence type="predicted"/>
<dbReference type="InterPro" id="IPR003349">
    <property type="entry name" value="JmjN"/>
</dbReference>
<dbReference type="Pfam" id="PF02928">
    <property type="entry name" value="zf-C5HC2"/>
    <property type="match status" value="1"/>
</dbReference>
<dbReference type="GeneID" id="8240625"/>
<keyword evidence="7" id="KW-1185">Reference proteome</keyword>
<dbReference type="FunCoup" id="C1DZP9">
    <property type="interactions" value="1093"/>
</dbReference>